<sequence length="42" mass="5123">MTETFKDFKRLKEPMLREISFEGNMPSSYEKRLRKDLAKSKR</sequence>
<dbReference type="EMBL" id="LAZR01006653">
    <property type="protein sequence ID" value="KKM90584.1"/>
    <property type="molecule type" value="Genomic_DNA"/>
</dbReference>
<gene>
    <name evidence="1" type="ORF">LCGC14_1237170</name>
</gene>
<reference evidence="1" key="1">
    <citation type="journal article" date="2015" name="Nature">
        <title>Complex archaea that bridge the gap between prokaryotes and eukaryotes.</title>
        <authorList>
            <person name="Spang A."/>
            <person name="Saw J.H."/>
            <person name="Jorgensen S.L."/>
            <person name="Zaremba-Niedzwiedzka K."/>
            <person name="Martijn J."/>
            <person name="Lind A.E."/>
            <person name="van Eijk R."/>
            <person name="Schleper C."/>
            <person name="Guy L."/>
            <person name="Ettema T.J."/>
        </authorList>
    </citation>
    <scope>NUCLEOTIDE SEQUENCE</scope>
</reference>
<accession>A0A0F9L6Z2</accession>
<comment type="caution">
    <text evidence="1">The sequence shown here is derived from an EMBL/GenBank/DDBJ whole genome shotgun (WGS) entry which is preliminary data.</text>
</comment>
<proteinExistence type="predicted"/>
<name>A0A0F9L6Z2_9ZZZZ</name>
<organism evidence="1">
    <name type="scientific">marine sediment metagenome</name>
    <dbReference type="NCBI Taxonomy" id="412755"/>
    <lineage>
        <taxon>unclassified sequences</taxon>
        <taxon>metagenomes</taxon>
        <taxon>ecological metagenomes</taxon>
    </lineage>
</organism>
<evidence type="ECO:0000313" key="1">
    <source>
        <dbReference type="EMBL" id="KKM90584.1"/>
    </source>
</evidence>
<dbReference type="AlphaFoldDB" id="A0A0F9L6Z2"/>
<protein>
    <submittedName>
        <fullName evidence="1">Uncharacterized protein</fullName>
    </submittedName>
</protein>